<name>A0A139IDK5_9PEZI</name>
<dbReference type="OrthoDB" id="6614653at2759"/>
<reference evidence="2 3" key="1">
    <citation type="submission" date="2015-07" db="EMBL/GenBank/DDBJ databases">
        <title>Comparative genomics of the Sigatoka disease complex on banana suggests a link between parallel evolutionary changes in Pseudocercospora fijiensis and Pseudocercospora eumusae and increased virulence on the banana host.</title>
        <authorList>
            <person name="Chang T.-C."/>
            <person name="Salvucci A."/>
            <person name="Crous P.W."/>
            <person name="Stergiopoulos I."/>
        </authorList>
    </citation>
    <scope>NUCLEOTIDE SEQUENCE [LARGE SCALE GENOMIC DNA]</scope>
    <source>
        <strain evidence="2 3">CBS 116634</strain>
    </source>
</reference>
<sequence length="243" mass="27335">MHLEPHEHLCFATRNTASTNMTMVNAAQLRAHFDPTKPNPESDTLRAIITKLGLQKHPEGGYFVETDRDELRVPNSLPASTGKERRACTTIHYLLTPKSPLGVLHRNKARTVHTLHKGRGRYVIIHADEVATAGCPLGYSQDETLAESNRWTGKAKVEVFTVGQNVLAGEKLQWIVEGGKYKTSFLLPDDENGSTSEEGLLISETVVPGFEFEDHDFMTSERFETLVEDGYQEHMRWMVRSTD</sequence>
<accession>A0A139IDK5</accession>
<dbReference type="PANTHER" id="PTHR33387">
    <property type="entry name" value="RMLC-LIKE JELLY ROLL FOLD PROTEIN"/>
    <property type="match status" value="1"/>
</dbReference>
<protein>
    <recommendedName>
        <fullName evidence="1">DUF985 domain-containing protein</fullName>
    </recommendedName>
</protein>
<keyword evidence="3" id="KW-1185">Reference proteome</keyword>
<evidence type="ECO:0000313" key="3">
    <source>
        <dbReference type="Proteomes" id="UP000073492"/>
    </source>
</evidence>
<dbReference type="AlphaFoldDB" id="A0A139IDK5"/>
<dbReference type="InterPro" id="IPR011051">
    <property type="entry name" value="RmlC_Cupin_sf"/>
</dbReference>
<dbReference type="InterPro" id="IPR039935">
    <property type="entry name" value="YML079W-like"/>
</dbReference>
<dbReference type="PANTHER" id="PTHR33387:SF3">
    <property type="entry name" value="DUF985 DOMAIN-CONTAINING PROTEIN"/>
    <property type="match status" value="1"/>
</dbReference>
<dbReference type="EMBL" id="LFZO01000139">
    <property type="protein sequence ID" value="KXT12818.1"/>
    <property type="molecule type" value="Genomic_DNA"/>
</dbReference>
<dbReference type="InterPro" id="IPR014710">
    <property type="entry name" value="RmlC-like_jellyroll"/>
</dbReference>
<dbReference type="Gene3D" id="2.60.120.10">
    <property type="entry name" value="Jelly Rolls"/>
    <property type="match status" value="1"/>
</dbReference>
<gene>
    <name evidence="2" type="ORF">AC579_1813</name>
</gene>
<proteinExistence type="predicted"/>
<feature type="domain" description="DUF985" evidence="1">
    <location>
        <begin position="47"/>
        <end position="218"/>
    </location>
</feature>
<dbReference type="CDD" id="cd06121">
    <property type="entry name" value="cupin_YML079wp"/>
    <property type="match status" value="1"/>
</dbReference>
<evidence type="ECO:0000313" key="2">
    <source>
        <dbReference type="EMBL" id="KXT12818.1"/>
    </source>
</evidence>
<comment type="caution">
    <text evidence="2">The sequence shown here is derived from an EMBL/GenBank/DDBJ whole genome shotgun (WGS) entry which is preliminary data.</text>
</comment>
<dbReference type="Proteomes" id="UP000073492">
    <property type="component" value="Unassembled WGS sequence"/>
</dbReference>
<organism evidence="2 3">
    <name type="scientific">Pseudocercospora musae</name>
    <dbReference type="NCBI Taxonomy" id="113226"/>
    <lineage>
        <taxon>Eukaryota</taxon>
        <taxon>Fungi</taxon>
        <taxon>Dikarya</taxon>
        <taxon>Ascomycota</taxon>
        <taxon>Pezizomycotina</taxon>
        <taxon>Dothideomycetes</taxon>
        <taxon>Dothideomycetidae</taxon>
        <taxon>Mycosphaerellales</taxon>
        <taxon>Mycosphaerellaceae</taxon>
        <taxon>Pseudocercospora</taxon>
    </lineage>
</organism>
<dbReference type="InterPro" id="IPR009327">
    <property type="entry name" value="Cupin_DUF985"/>
</dbReference>
<dbReference type="Pfam" id="PF06172">
    <property type="entry name" value="Cupin_5"/>
    <property type="match status" value="1"/>
</dbReference>
<dbReference type="SUPFAM" id="SSF51182">
    <property type="entry name" value="RmlC-like cupins"/>
    <property type="match status" value="1"/>
</dbReference>
<evidence type="ECO:0000259" key="1">
    <source>
        <dbReference type="Pfam" id="PF06172"/>
    </source>
</evidence>